<gene>
    <name evidence="1" type="ORF">VTL71DRAFT_16375</name>
</gene>
<proteinExistence type="predicted"/>
<sequence>MRLMQDSLWAALGSRQDKGLGLGSGVGLHFASARIRKRLEEWNCGLGAESRQYKFQFDYFISQAGLHSDALTLLETHQSHQAESIQLGTAMNTKDKQANLVGETSINEALKA</sequence>
<comment type="caution">
    <text evidence="1">The sequence shown here is derived from an EMBL/GenBank/DDBJ whole genome shotgun (WGS) entry which is preliminary data.</text>
</comment>
<keyword evidence="2" id="KW-1185">Reference proteome</keyword>
<protein>
    <submittedName>
        <fullName evidence="1">Uncharacterized protein</fullName>
    </submittedName>
</protein>
<organism evidence="1 2">
    <name type="scientific">Oculimacula yallundae</name>
    <dbReference type="NCBI Taxonomy" id="86028"/>
    <lineage>
        <taxon>Eukaryota</taxon>
        <taxon>Fungi</taxon>
        <taxon>Dikarya</taxon>
        <taxon>Ascomycota</taxon>
        <taxon>Pezizomycotina</taxon>
        <taxon>Leotiomycetes</taxon>
        <taxon>Helotiales</taxon>
        <taxon>Ploettnerulaceae</taxon>
        <taxon>Oculimacula</taxon>
    </lineage>
</organism>
<reference evidence="1 2" key="1">
    <citation type="journal article" date="2024" name="Commun. Biol.">
        <title>Comparative genomic analysis of thermophilic fungi reveals convergent evolutionary adaptations and gene losses.</title>
        <authorList>
            <person name="Steindorff A.S."/>
            <person name="Aguilar-Pontes M.V."/>
            <person name="Robinson A.J."/>
            <person name="Andreopoulos B."/>
            <person name="LaButti K."/>
            <person name="Kuo A."/>
            <person name="Mondo S."/>
            <person name="Riley R."/>
            <person name="Otillar R."/>
            <person name="Haridas S."/>
            <person name="Lipzen A."/>
            <person name="Grimwood J."/>
            <person name="Schmutz J."/>
            <person name="Clum A."/>
            <person name="Reid I.D."/>
            <person name="Moisan M.C."/>
            <person name="Butler G."/>
            <person name="Nguyen T.T.M."/>
            <person name="Dewar K."/>
            <person name="Conant G."/>
            <person name="Drula E."/>
            <person name="Henrissat B."/>
            <person name="Hansel C."/>
            <person name="Singer S."/>
            <person name="Hutchinson M.I."/>
            <person name="de Vries R.P."/>
            <person name="Natvig D.O."/>
            <person name="Powell A.J."/>
            <person name="Tsang A."/>
            <person name="Grigoriev I.V."/>
        </authorList>
    </citation>
    <scope>NUCLEOTIDE SEQUENCE [LARGE SCALE GENOMIC DNA]</scope>
    <source>
        <strain evidence="1 2">CBS 494.80</strain>
    </source>
</reference>
<evidence type="ECO:0000313" key="2">
    <source>
        <dbReference type="Proteomes" id="UP001595075"/>
    </source>
</evidence>
<dbReference type="Proteomes" id="UP001595075">
    <property type="component" value="Unassembled WGS sequence"/>
</dbReference>
<evidence type="ECO:0000313" key="1">
    <source>
        <dbReference type="EMBL" id="KAL2068277.1"/>
    </source>
</evidence>
<dbReference type="EMBL" id="JAZHXI010000009">
    <property type="protein sequence ID" value="KAL2068277.1"/>
    <property type="molecule type" value="Genomic_DNA"/>
</dbReference>
<accession>A0ABR4CEY9</accession>
<name>A0ABR4CEY9_9HELO</name>